<accession>A0ABQ9GR55</accession>
<comment type="caution">
    <text evidence="2">The sequence shown here is derived from an EMBL/GenBank/DDBJ whole genome shotgun (WGS) entry which is preliminary data.</text>
</comment>
<reference evidence="2 3" key="1">
    <citation type="submission" date="2023-02" db="EMBL/GenBank/DDBJ databases">
        <title>LHISI_Scaffold_Assembly.</title>
        <authorList>
            <person name="Stuart O.P."/>
            <person name="Cleave R."/>
            <person name="Magrath M.J.L."/>
            <person name="Mikheyev A.S."/>
        </authorList>
    </citation>
    <scope>NUCLEOTIDE SEQUENCE [LARGE SCALE GENOMIC DNA]</scope>
    <source>
        <strain evidence="2">Daus_M_001</strain>
        <tissue evidence="2">Leg muscle</tissue>
    </source>
</reference>
<name>A0ABQ9GR55_9NEOP</name>
<evidence type="ECO:0000256" key="1">
    <source>
        <dbReference type="SAM" id="MobiDB-lite"/>
    </source>
</evidence>
<proteinExistence type="predicted"/>
<feature type="region of interest" description="Disordered" evidence="1">
    <location>
        <begin position="232"/>
        <end position="267"/>
    </location>
</feature>
<dbReference type="Proteomes" id="UP001159363">
    <property type="component" value="Chromosome 9"/>
</dbReference>
<evidence type="ECO:0000313" key="2">
    <source>
        <dbReference type="EMBL" id="KAJ8874512.1"/>
    </source>
</evidence>
<gene>
    <name evidence="2" type="ORF">PR048_025372</name>
</gene>
<keyword evidence="3" id="KW-1185">Reference proteome</keyword>
<organism evidence="2 3">
    <name type="scientific">Dryococelus australis</name>
    <dbReference type="NCBI Taxonomy" id="614101"/>
    <lineage>
        <taxon>Eukaryota</taxon>
        <taxon>Metazoa</taxon>
        <taxon>Ecdysozoa</taxon>
        <taxon>Arthropoda</taxon>
        <taxon>Hexapoda</taxon>
        <taxon>Insecta</taxon>
        <taxon>Pterygota</taxon>
        <taxon>Neoptera</taxon>
        <taxon>Polyneoptera</taxon>
        <taxon>Phasmatodea</taxon>
        <taxon>Verophasmatodea</taxon>
        <taxon>Anareolatae</taxon>
        <taxon>Phasmatidae</taxon>
        <taxon>Eurycanthinae</taxon>
        <taxon>Dryococelus</taxon>
    </lineage>
</organism>
<feature type="compositionally biased region" description="Basic and acidic residues" evidence="1">
    <location>
        <begin position="245"/>
        <end position="259"/>
    </location>
</feature>
<protein>
    <submittedName>
        <fullName evidence="2">Uncharacterized protein</fullName>
    </submittedName>
</protein>
<sequence>MIRNANGAASVQSRLWVATVGKINNWQGKRDGRCRWPAGFRGEPFPPILYQPGRSLPDFRMWESYRMMPLVGGFSRGSLATSPPLHSGAAPHSPRFTLTSCRDLDVKRRTNLSTSAASASDRASFQPPADIDRGLLPCRDGNGLVPLSPFAWKLLNGYGAAGCFIFTPPPPRFALTPLSLLPHLVPHPPENCQFAGWGNGGRGDGGRHTHYSLSHWCTPVDSDITIADDIQDGDQKQDCGYSQEGNKKHDGDRKQDGWQRSRSTTDNIAALDSSKMAISKTADNPPILSPKPLSWNIHFVSTSIILPRRMPSALTVVGSCQHRGMP</sequence>
<dbReference type="EMBL" id="JARBHB010000010">
    <property type="protein sequence ID" value="KAJ8874512.1"/>
    <property type="molecule type" value="Genomic_DNA"/>
</dbReference>
<evidence type="ECO:0000313" key="3">
    <source>
        <dbReference type="Proteomes" id="UP001159363"/>
    </source>
</evidence>